<feature type="region of interest" description="Disordered" evidence="1">
    <location>
        <begin position="314"/>
        <end position="333"/>
    </location>
</feature>
<proteinExistence type="predicted"/>
<accession>A0A812I9D6</accession>
<sequence>MFLDGMMSQIGISTQGSLDALRRQLGPGVDPLYDYSAKQDSHRPRHVEKKDQEGTKESTMIEQLRRTLREVVGINTTAEEQDAQQAEEDDEVEAKVPAGQLRALREQKRPMSSFVSTSREYMNALAIENRFRAPPPGSYRPMTHLCAPRVKTPVFTNREPTHSRKRMVMEREVRKLQSAGKPCEHLLQGVTSVELLDEPPERMRRAVTTPNLERYPPRPDLLKSAGINFNDSTFTDGVLDGDCSTSMILRTPEWDFAKLSASRHKDPETYFQPGQYKPNLDAVRPKLETKNIPFHKLPARKPLKESVGRFEVDGREGDHLPDRSLARSCPLLGTRPRLHSPDLSKYSDRPSIIGRKKPWHDVNDPEADRIVWDHEMSFNIMDAEKARWKSRGPPEDFNRSLTRQQHLRSMRTYGQDVSLTRAKENLNGPVSVELQSDIDSSPILKPRLWSPRFDYMATREPEYKYAESPARLKEKRGAKFKRELRPGESLTDIQCLSPLAGAIGELRSSRCYEAMGDSLEA</sequence>
<dbReference type="Proteomes" id="UP000604046">
    <property type="component" value="Unassembled WGS sequence"/>
</dbReference>
<keyword evidence="3" id="KW-1185">Reference proteome</keyword>
<feature type="compositionally biased region" description="Basic and acidic residues" evidence="1">
    <location>
        <begin position="37"/>
        <end position="56"/>
    </location>
</feature>
<evidence type="ECO:0000256" key="1">
    <source>
        <dbReference type="SAM" id="MobiDB-lite"/>
    </source>
</evidence>
<evidence type="ECO:0000313" key="2">
    <source>
        <dbReference type="EMBL" id="CAE7023019.1"/>
    </source>
</evidence>
<organism evidence="2 3">
    <name type="scientific">Symbiodinium natans</name>
    <dbReference type="NCBI Taxonomy" id="878477"/>
    <lineage>
        <taxon>Eukaryota</taxon>
        <taxon>Sar</taxon>
        <taxon>Alveolata</taxon>
        <taxon>Dinophyceae</taxon>
        <taxon>Suessiales</taxon>
        <taxon>Symbiodiniaceae</taxon>
        <taxon>Symbiodinium</taxon>
    </lineage>
</organism>
<feature type="region of interest" description="Disordered" evidence="1">
    <location>
        <begin position="35"/>
        <end position="58"/>
    </location>
</feature>
<feature type="compositionally biased region" description="Basic and acidic residues" evidence="1">
    <location>
        <begin position="314"/>
        <end position="325"/>
    </location>
</feature>
<reference evidence="2" key="1">
    <citation type="submission" date="2021-02" db="EMBL/GenBank/DDBJ databases">
        <authorList>
            <person name="Dougan E. K."/>
            <person name="Rhodes N."/>
            <person name="Thang M."/>
            <person name="Chan C."/>
        </authorList>
    </citation>
    <scope>NUCLEOTIDE SEQUENCE</scope>
</reference>
<dbReference type="EMBL" id="CAJNDS010000180">
    <property type="protein sequence ID" value="CAE7023019.1"/>
    <property type="molecule type" value="Genomic_DNA"/>
</dbReference>
<comment type="caution">
    <text evidence="2">The sequence shown here is derived from an EMBL/GenBank/DDBJ whole genome shotgun (WGS) entry which is preliminary data.</text>
</comment>
<dbReference type="AlphaFoldDB" id="A0A812I9D6"/>
<evidence type="ECO:0000313" key="3">
    <source>
        <dbReference type="Proteomes" id="UP000604046"/>
    </source>
</evidence>
<dbReference type="OrthoDB" id="5986706at2759"/>
<name>A0A812I9D6_9DINO</name>
<protein>
    <submittedName>
        <fullName evidence="2">CA14 protein</fullName>
    </submittedName>
</protein>
<gene>
    <name evidence="2" type="primary">CA14</name>
    <name evidence="2" type="ORF">SNAT2548_LOCUS2977</name>
</gene>